<accession>A0A810PXG3</accession>
<keyword evidence="5" id="KW-0804">Transcription</keyword>
<dbReference type="Proteomes" id="UP000681035">
    <property type="component" value="Chromosome"/>
</dbReference>
<dbReference type="EMBL" id="AP023418">
    <property type="protein sequence ID" value="BCK80294.1"/>
    <property type="molecule type" value="Genomic_DNA"/>
</dbReference>
<dbReference type="PANTHER" id="PTHR43133">
    <property type="entry name" value="RNA POLYMERASE ECF-TYPE SIGMA FACTO"/>
    <property type="match status" value="1"/>
</dbReference>
<evidence type="ECO:0000256" key="5">
    <source>
        <dbReference type="ARBA" id="ARBA00023163"/>
    </source>
</evidence>
<reference evidence="9" key="1">
    <citation type="submission" date="2020-09" db="EMBL/GenBank/DDBJ databases">
        <title>New species isolated from human feces.</title>
        <authorList>
            <person name="Kitahara M."/>
            <person name="Shigeno Y."/>
            <person name="Shime M."/>
            <person name="Matsumoto Y."/>
            <person name="Nakamura S."/>
            <person name="Motooka D."/>
            <person name="Fukuoka S."/>
            <person name="Nishikawa H."/>
            <person name="Benno Y."/>
        </authorList>
    </citation>
    <scope>NUCLEOTIDE SEQUENCE</scope>
    <source>
        <strain evidence="9">MM50</strain>
    </source>
</reference>
<feature type="domain" description="RNA polymerase sigma-70 region 2" evidence="7">
    <location>
        <begin position="21"/>
        <end position="87"/>
    </location>
</feature>
<evidence type="ECO:0000313" key="9">
    <source>
        <dbReference type="EMBL" id="BCK80294.1"/>
    </source>
</evidence>
<evidence type="ECO:0000259" key="7">
    <source>
        <dbReference type="Pfam" id="PF04542"/>
    </source>
</evidence>
<dbReference type="NCBIfam" id="TIGR02937">
    <property type="entry name" value="sigma70-ECF"/>
    <property type="match status" value="1"/>
</dbReference>
<dbReference type="AlphaFoldDB" id="A0A810PXG3"/>
<dbReference type="InterPro" id="IPR036388">
    <property type="entry name" value="WH-like_DNA-bd_sf"/>
</dbReference>
<dbReference type="SUPFAM" id="SSF88946">
    <property type="entry name" value="Sigma2 domain of RNA polymerase sigma factors"/>
    <property type="match status" value="1"/>
</dbReference>
<keyword evidence="4" id="KW-0238">DNA-binding</keyword>
<name>A0A810PXG3_9FIRM</name>
<dbReference type="PANTHER" id="PTHR43133:SF8">
    <property type="entry name" value="RNA POLYMERASE SIGMA FACTOR HI_1459-RELATED"/>
    <property type="match status" value="1"/>
</dbReference>
<dbReference type="SUPFAM" id="SSF88659">
    <property type="entry name" value="Sigma3 and sigma4 domains of RNA polymerase sigma factors"/>
    <property type="match status" value="1"/>
</dbReference>
<dbReference type="InterPro" id="IPR007627">
    <property type="entry name" value="RNA_pol_sigma70_r2"/>
</dbReference>
<gene>
    <name evidence="9" type="ORF">MM50RIKEN_00570</name>
</gene>
<dbReference type="GO" id="GO:0006352">
    <property type="term" value="P:DNA-templated transcription initiation"/>
    <property type="evidence" value="ECO:0007669"/>
    <property type="project" value="InterPro"/>
</dbReference>
<dbReference type="InterPro" id="IPR013324">
    <property type="entry name" value="RNA_pol_sigma_r3/r4-like"/>
</dbReference>
<dbReference type="GO" id="GO:0016987">
    <property type="term" value="F:sigma factor activity"/>
    <property type="evidence" value="ECO:0007669"/>
    <property type="project" value="UniProtKB-KW"/>
</dbReference>
<dbReference type="Gene3D" id="1.10.10.10">
    <property type="entry name" value="Winged helix-like DNA-binding domain superfamily/Winged helix DNA-binding domain"/>
    <property type="match status" value="1"/>
</dbReference>
<evidence type="ECO:0000256" key="3">
    <source>
        <dbReference type="ARBA" id="ARBA00023082"/>
    </source>
</evidence>
<dbReference type="Pfam" id="PF04542">
    <property type="entry name" value="Sigma70_r2"/>
    <property type="match status" value="1"/>
</dbReference>
<comment type="similarity">
    <text evidence="1">Belongs to the sigma-70 factor family. ECF subfamily.</text>
</comment>
<dbReference type="InterPro" id="IPR013249">
    <property type="entry name" value="RNA_pol_sigma70_r4_t2"/>
</dbReference>
<dbReference type="RefSeq" id="WP_213541271.1">
    <property type="nucleotide sequence ID" value="NZ_AP023418.1"/>
</dbReference>
<evidence type="ECO:0000259" key="8">
    <source>
        <dbReference type="Pfam" id="PF08281"/>
    </source>
</evidence>
<dbReference type="InterPro" id="IPR039425">
    <property type="entry name" value="RNA_pol_sigma-70-like"/>
</dbReference>
<keyword evidence="3" id="KW-0731">Sigma factor</keyword>
<protein>
    <submittedName>
        <fullName evidence="9">RNA polymerase subunit sigma-24</fullName>
    </submittedName>
</protein>
<dbReference type="Gene3D" id="1.10.1740.10">
    <property type="match status" value="1"/>
</dbReference>
<dbReference type="KEGG" id="vcop:MM50RIKEN_00570"/>
<dbReference type="CDD" id="cd06171">
    <property type="entry name" value="Sigma70_r4"/>
    <property type="match status" value="1"/>
</dbReference>
<proteinExistence type="inferred from homology"/>
<evidence type="ECO:0000313" key="10">
    <source>
        <dbReference type="Proteomes" id="UP000681035"/>
    </source>
</evidence>
<feature type="domain" description="RNA polymerase sigma factor 70 region 4 type 2" evidence="8">
    <location>
        <begin position="118"/>
        <end position="170"/>
    </location>
</feature>
<feature type="region of interest" description="Disordered" evidence="6">
    <location>
        <begin position="93"/>
        <end position="115"/>
    </location>
</feature>
<evidence type="ECO:0000256" key="6">
    <source>
        <dbReference type="SAM" id="MobiDB-lite"/>
    </source>
</evidence>
<dbReference type="GO" id="GO:0003677">
    <property type="term" value="F:DNA binding"/>
    <property type="evidence" value="ECO:0007669"/>
    <property type="project" value="UniProtKB-KW"/>
</dbReference>
<evidence type="ECO:0000256" key="1">
    <source>
        <dbReference type="ARBA" id="ARBA00010641"/>
    </source>
</evidence>
<evidence type="ECO:0000256" key="4">
    <source>
        <dbReference type="ARBA" id="ARBA00023125"/>
    </source>
</evidence>
<keyword evidence="2" id="KW-0805">Transcription regulation</keyword>
<evidence type="ECO:0000256" key="2">
    <source>
        <dbReference type="ARBA" id="ARBA00023015"/>
    </source>
</evidence>
<organism evidence="9 10">
    <name type="scientific">Vescimonas coprocola</name>
    <dbReference type="NCBI Taxonomy" id="2714355"/>
    <lineage>
        <taxon>Bacteria</taxon>
        <taxon>Bacillati</taxon>
        <taxon>Bacillota</taxon>
        <taxon>Clostridia</taxon>
        <taxon>Eubacteriales</taxon>
        <taxon>Oscillospiraceae</taxon>
        <taxon>Vescimonas</taxon>
    </lineage>
</organism>
<sequence>MTEQQWIARARHGDADAFEQLVVAYEGPVYRLALRMCGSAEDAREVTQDAFLAAWRGLPAFRGDSRFSSWLYRLTTNAAIDFLRREKHHLGNLPLEEAPERSAPQQPELLAEQREQQEALQRALDQLSPEHRQVLLLRVVQQLSYDEIAQALSLESGTVKSRISRARRQLREILLRQGNFFPDSAVLPNGKEG</sequence>
<dbReference type="Pfam" id="PF08281">
    <property type="entry name" value="Sigma70_r4_2"/>
    <property type="match status" value="1"/>
</dbReference>
<dbReference type="InterPro" id="IPR013325">
    <property type="entry name" value="RNA_pol_sigma_r2"/>
</dbReference>
<keyword evidence="10" id="KW-1185">Reference proteome</keyword>
<dbReference type="InterPro" id="IPR014284">
    <property type="entry name" value="RNA_pol_sigma-70_dom"/>
</dbReference>